<dbReference type="PROSITE" id="PS00701">
    <property type="entry name" value="RIBOSOMAL_L16_2"/>
    <property type="match status" value="1"/>
</dbReference>
<evidence type="ECO:0000256" key="1">
    <source>
        <dbReference type="ARBA" id="ARBA00008931"/>
    </source>
</evidence>
<comment type="similarity">
    <text evidence="1 4">Belongs to the universal ribosomal protein uL16 family.</text>
</comment>
<dbReference type="Gene3D" id="3.90.1170.10">
    <property type="entry name" value="Ribosomal protein L10e/L16"/>
    <property type="match status" value="1"/>
</dbReference>
<dbReference type="GeneID" id="33366612"/>
<keyword evidence="5" id="KW-0496">Mitochondrion</keyword>
<sequence>MNTKFHNNHKSILNYKCHILKLGSFGIKSITGGRLTEIKVSILLRLLNKNLKFISKKSNSIKFWNLIFMNSTLTSLSTESRMGKGKGAVYTKFCYIKPGQVIFEFSGISLYQIKLIHNFLKNKCPFKVKIINI</sequence>
<dbReference type="AlphaFoldDB" id="A0A1Z1XA59"/>
<evidence type="ECO:0000313" key="5">
    <source>
        <dbReference type="EMBL" id="ARX95743.1"/>
    </source>
</evidence>
<dbReference type="InterPro" id="IPR020798">
    <property type="entry name" value="Ribosomal_uL16_CS"/>
</dbReference>
<name>A0A1Z1XA59_9FLOR</name>
<dbReference type="EMBL" id="KY083064">
    <property type="protein sequence ID" value="ARX95743.1"/>
    <property type="molecule type" value="Genomic_DNA"/>
</dbReference>
<geneLocation type="mitochondrion" evidence="5"/>
<dbReference type="PANTHER" id="PTHR12220:SF13">
    <property type="entry name" value="LARGE RIBOSOMAL SUBUNIT PROTEIN UL16M"/>
    <property type="match status" value="1"/>
</dbReference>
<proteinExistence type="inferred from homology"/>
<gene>
    <name evidence="5" type="primary">rpl16</name>
</gene>
<protein>
    <submittedName>
        <fullName evidence="5">Ribosomal protein L16</fullName>
    </submittedName>
</protein>
<dbReference type="CDD" id="cd01433">
    <property type="entry name" value="Ribosomal_L16_L10e"/>
    <property type="match status" value="1"/>
</dbReference>
<dbReference type="InterPro" id="IPR036920">
    <property type="entry name" value="Ribosomal_uL16_sf"/>
</dbReference>
<evidence type="ECO:0000256" key="3">
    <source>
        <dbReference type="ARBA" id="ARBA00023274"/>
    </source>
</evidence>
<dbReference type="GO" id="GO:0019843">
    <property type="term" value="F:rRNA binding"/>
    <property type="evidence" value="ECO:0007669"/>
    <property type="project" value="InterPro"/>
</dbReference>
<dbReference type="PRINTS" id="PR00060">
    <property type="entry name" value="RIBOSOMALL16"/>
</dbReference>
<dbReference type="InterPro" id="IPR047873">
    <property type="entry name" value="Ribosomal_uL16"/>
</dbReference>
<reference evidence="5" key="1">
    <citation type="journal article" date="2017" name="Sci. Rep.">
        <title>Origin and evolutionary history of freshwater Rhodophyta: further insights based on phylogenomic evidence.</title>
        <authorList>
            <person name="Nan F."/>
            <person name="Feng J."/>
            <person name="Lv J."/>
            <person name="Liu Q."/>
            <person name="Fang K."/>
            <person name="Gong C."/>
            <person name="Xie S."/>
        </authorList>
    </citation>
    <scope>NUCLEOTIDE SEQUENCE</scope>
</reference>
<dbReference type="GO" id="GO:0005762">
    <property type="term" value="C:mitochondrial large ribosomal subunit"/>
    <property type="evidence" value="ECO:0007669"/>
    <property type="project" value="TreeGrafter"/>
</dbReference>
<dbReference type="GO" id="GO:0003735">
    <property type="term" value="F:structural constituent of ribosome"/>
    <property type="evidence" value="ECO:0007669"/>
    <property type="project" value="InterPro"/>
</dbReference>
<evidence type="ECO:0000256" key="4">
    <source>
        <dbReference type="RuleBase" id="RU004413"/>
    </source>
</evidence>
<organism evidence="5">
    <name type="scientific">Sheathia arcuata</name>
    <dbReference type="NCBI Taxonomy" id="340433"/>
    <lineage>
        <taxon>Eukaryota</taxon>
        <taxon>Rhodophyta</taxon>
        <taxon>Florideophyceae</taxon>
        <taxon>Nemaliophycidae</taxon>
        <taxon>Batrachospermales</taxon>
        <taxon>Batrachospermaceae</taxon>
        <taxon>Sheathia</taxon>
    </lineage>
</organism>
<dbReference type="RefSeq" id="YP_009402603.1">
    <property type="nucleotide sequence ID" value="NC_035349.1"/>
</dbReference>
<dbReference type="GO" id="GO:0032543">
    <property type="term" value="P:mitochondrial translation"/>
    <property type="evidence" value="ECO:0007669"/>
    <property type="project" value="TreeGrafter"/>
</dbReference>
<dbReference type="PANTHER" id="PTHR12220">
    <property type="entry name" value="50S/60S RIBOSOMAL PROTEIN L16"/>
    <property type="match status" value="1"/>
</dbReference>
<accession>A0A1Z1XA59</accession>
<evidence type="ECO:0000256" key="2">
    <source>
        <dbReference type="ARBA" id="ARBA00022980"/>
    </source>
</evidence>
<keyword evidence="2 4" id="KW-0689">Ribosomal protein</keyword>
<keyword evidence="3 4" id="KW-0687">Ribonucleoprotein</keyword>
<dbReference type="SUPFAM" id="SSF54686">
    <property type="entry name" value="Ribosomal protein L16p/L10e"/>
    <property type="match status" value="1"/>
</dbReference>
<dbReference type="InterPro" id="IPR000114">
    <property type="entry name" value="Ribosomal_uL16_bact-type"/>
</dbReference>
<dbReference type="Pfam" id="PF00252">
    <property type="entry name" value="Ribosomal_L16"/>
    <property type="match status" value="1"/>
</dbReference>
<dbReference type="InterPro" id="IPR016180">
    <property type="entry name" value="Ribosomal_uL16_dom"/>
</dbReference>